<dbReference type="PRINTS" id="PR00344">
    <property type="entry name" value="BCTRLSENSOR"/>
</dbReference>
<dbReference type="SMART" id="SM00387">
    <property type="entry name" value="HATPase_c"/>
    <property type="match status" value="1"/>
</dbReference>
<dbReference type="Gene3D" id="3.30.450.40">
    <property type="match status" value="1"/>
</dbReference>
<feature type="compositionally biased region" description="Polar residues" evidence="7">
    <location>
        <begin position="527"/>
        <end position="539"/>
    </location>
</feature>
<comment type="catalytic activity">
    <reaction evidence="1">
        <text>ATP + protein L-histidine = ADP + protein N-phospho-L-histidine.</text>
        <dbReference type="EC" id="2.7.13.3"/>
    </reaction>
</comment>
<evidence type="ECO:0000256" key="8">
    <source>
        <dbReference type="SAM" id="Phobius"/>
    </source>
</evidence>
<dbReference type="RefSeq" id="XP_014180454.1">
    <property type="nucleotide sequence ID" value="XM_014324979.1"/>
</dbReference>
<sequence>MVLSTSIERHEVAPVTDLEWDAALKHRGDAAHPRILHCGCPTSAYTDNCDRLDLRRSTSDFARAPRPGLSATHPYAQPLLDHSSSSSSIRSVSSPENANPLIHEVASLEDDLSSFSSLSLDQAATKSPIPAGWRRHRSHSKDHVENPEFADLPSLDLTLTRCHSQPGQERTPSVGVPEPSSAVSMEKSPSTTTLRQALTLEEKDAAMRRAAHPARRQQSQHSRLASFTRTPGPALNYPYPVPERDGLPRPINVDEDPGHLCMGAERLRLRGIFEDEGWLPAPNPSQATRLARATAIRRLGLTGCDDERYAVIAKYAETAAMIFQAKYGFVCVLRGDIEEVYLPNYKQHKITFPLSSSLIAHAVLTPSEKCFVVADLDKDWRFAQHPSRIGERKTRFMAAAPLRYFHSNGDYADFGSLVVFDPEPRDSFDEREQNILLRLANMCVYQLATLQSERMAKRSSGMYEASIGFLRRSLVPDVHDNHSDTTKSPTERSSEAKRPRRRPPEKRGSTQSSRRHSTPPLVPIVSQRPSLSGRTSPREVSTGEPLETKSGPRDGYKLKRHSETETAMFADACTTLRGVLGANAACIVDLSDYQLFIRKTRGSTAGTEVATGGAEGSPGSTKENIIRSFLSGEPWADWTEPVVNARRSAVSILGSSGNDFAFESRGAATTLAEYVSAYLRQRRFWWDREDMSDSLASQLLLLMPAGTQTVLANVFLAYNGTLQFAVFVAWDRAPASFDDTSRLAMPFVYIVGAALVSSMAVVRMRGIEESQISYSNLQAHELRTPLHQILAITQLLRSSMRDMAAADESAGGSDPSAPDATADLALSWPVKALPERVVTSTLQQVRDLLPFLDAIDTSGKILHGIVDNILTFLDLTDKDERTGGAGGELKSLGGNGGRTPLTIGALLEELIRDAYEADRLSRSSLEGGAAGGGVTPGTPIRGVTKSTILEIIPLGLGDTVMEDEGGALRRALQRILANAYRYLDVGGCVEVYLDDVHSLLPPEGCEVLQPSERRVSLKIIDSGRGMSTDFVKERLGEPWAKEDPYATGSGLSVHLAYRIIELMGGYMEISSAPGKGCSVSIEVPLPMAQLPAPAPSLAERDEPRQIAVQGFTRFHDPHCALKRIGSMLERTYRKLGHSVVADPKDADLVVVEGTLALTPEGMAMLSAMPADLVLFVGEDAAPFANTIAMLSQDPPGRTVRVLKEPLTPAALAHSAASAAAELTPVPEIVTEDGWRPKNVAESIAALCLGDYFSSRRSARPPPPTASSSSVPSSARTSASSTSGTAATPPSPPSSHSSPSPATRYLIPEYSPLFEGDEDPALPPPAEVTSVLVVEDNVINRKILVKILRQALGKECELAEATNGKVALDMFRDLSRRRPIIVLLDINMPVLDGWATASEMRAIEREREKLRAGLGRKRGPSKIFAVTALAGQNEKRRGLVECGFDGWLTKPCDRDTLCRVVESARRELQGLAT</sequence>
<evidence type="ECO:0000256" key="4">
    <source>
        <dbReference type="ARBA" id="ARBA00022679"/>
    </source>
</evidence>
<evidence type="ECO:0000259" key="9">
    <source>
        <dbReference type="PROSITE" id="PS50109"/>
    </source>
</evidence>
<name>J4UCZ2_TRIAS</name>
<dbReference type="CDD" id="cd00082">
    <property type="entry name" value="HisKA"/>
    <property type="match status" value="1"/>
</dbReference>
<dbReference type="SUPFAM" id="SSF52172">
    <property type="entry name" value="CheY-like"/>
    <property type="match status" value="1"/>
</dbReference>
<reference evidence="11 12" key="1">
    <citation type="journal article" date="2012" name="Eukaryot. Cell">
        <title>Draft genome sequence of CBS 2479, the standard type strain of Trichosporon asahii.</title>
        <authorList>
            <person name="Yang R.Y."/>
            <person name="Li H.T."/>
            <person name="Zhu H."/>
            <person name="Zhou G.P."/>
            <person name="Wang M."/>
            <person name="Wang L."/>
        </authorList>
    </citation>
    <scope>NUCLEOTIDE SEQUENCE [LARGE SCALE GENOMIC DNA]</scope>
    <source>
        <strain evidence="12">ATCC 90039 / CBS 2479 / JCM 2466 / KCTC 7840 / NCYC 2677 / UAMH 7654</strain>
    </source>
</reference>
<dbReference type="EMBL" id="ALBS01000184">
    <property type="protein sequence ID" value="EJT48935.1"/>
    <property type="molecule type" value="Genomic_DNA"/>
</dbReference>
<dbReference type="KEGG" id="tasa:A1Q1_01971"/>
<dbReference type="InterPro" id="IPR003661">
    <property type="entry name" value="HisK_dim/P_dom"/>
</dbReference>
<keyword evidence="8" id="KW-0472">Membrane</keyword>
<keyword evidence="8" id="KW-1133">Transmembrane helix</keyword>
<comment type="caution">
    <text evidence="11">The sequence shown here is derived from an EMBL/GenBank/DDBJ whole genome shotgun (WGS) entry which is preliminary data.</text>
</comment>
<feature type="region of interest" description="Disordered" evidence="7">
    <location>
        <begin position="477"/>
        <end position="557"/>
    </location>
</feature>
<dbReference type="GO" id="GO:0005886">
    <property type="term" value="C:plasma membrane"/>
    <property type="evidence" value="ECO:0007669"/>
    <property type="project" value="TreeGrafter"/>
</dbReference>
<protein>
    <recommendedName>
        <fullName evidence="2">histidine kinase</fullName>
        <ecNumber evidence="2">2.7.13.3</ecNumber>
    </recommendedName>
</protein>
<evidence type="ECO:0000256" key="7">
    <source>
        <dbReference type="SAM" id="MobiDB-lite"/>
    </source>
</evidence>
<dbReference type="Gene3D" id="1.10.287.130">
    <property type="match status" value="1"/>
</dbReference>
<dbReference type="PROSITE" id="PS50109">
    <property type="entry name" value="HIS_KIN"/>
    <property type="match status" value="1"/>
</dbReference>
<feature type="domain" description="Response regulatory" evidence="10">
    <location>
        <begin position="1329"/>
        <end position="1464"/>
    </location>
</feature>
<dbReference type="Pfam" id="PF02518">
    <property type="entry name" value="HATPase_c"/>
    <property type="match status" value="1"/>
</dbReference>
<feature type="region of interest" description="Disordered" evidence="7">
    <location>
        <begin position="123"/>
        <end position="151"/>
    </location>
</feature>
<feature type="compositionally biased region" description="Basic and acidic residues" evidence="7">
    <location>
        <begin position="546"/>
        <end position="557"/>
    </location>
</feature>
<evidence type="ECO:0000256" key="5">
    <source>
        <dbReference type="ARBA" id="ARBA00022777"/>
    </source>
</evidence>
<dbReference type="SUPFAM" id="SSF55781">
    <property type="entry name" value="GAF domain-like"/>
    <property type="match status" value="1"/>
</dbReference>
<evidence type="ECO:0000313" key="11">
    <source>
        <dbReference type="EMBL" id="EJT48935.1"/>
    </source>
</evidence>
<dbReference type="EC" id="2.7.13.3" evidence="2"/>
<dbReference type="InterPro" id="IPR003594">
    <property type="entry name" value="HATPase_dom"/>
</dbReference>
<dbReference type="InterPro" id="IPR004358">
    <property type="entry name" value="Sig_transdc_His_kin-like_C"/>
</dbReference>
<dbReference type="SUPFAM" id="SSF55874">
    <property type="entry name" value="ATPase domain of HSP90 chaperone/DNA topoisomerase II/histidine kinase"/>
    <property type="match status" value="1"/>
</dbReference>
<proteinExistence type="predicted"/>
<evidence type="ECO:0000256" key="6">
    <source>
        <dbReference type="PROSITE-ProRule" id="PRU00169"/>
    </source>
</evidence>
<dbReference type="Gene3D" id="3.40.50.2300">
    <property type="match status" value="1"/>
</dbReference>
<feature type="compositionally biased region" description="Basic and acidic residues" evidence="7">
    <location>
        <begin position="477"/>
        <end position="497"/>
    </location>
</feature>
<feature type="compositionally biased region" description="Polar residues" evidence="7">
    <location>
        <begin position="217"/>
        <end position="229"/>
    </location>
</feature>
<keyword evidence="3 6" id="KW-0597">Phosphoprotein</keyword>
<keyword evidence="8" id="KW-0812">Transmembrane</keyword>
<evidence type="ECO:0000259" key="10">
    <source>
        <dbReference type="PROSITE" id="PS50110"/>
    </source>
</evidence>
<dbReference type="Gene3D" id="3.30.565.10">
    <property type="entry name" value="Histidine kinase-like ATPase, C-terminal domain"/>
    <property type="match status" value="1"/>
</dbReference>
<dbReference type="InterPro" id="IPR036890">
    <property type="entry name" value="HATPase_C_sf"/>
</dbReference>
<keyword evidence="5" id="KW-0418">Kinase</keyword>
<dbReference type="GO" id="GO:0009927">
    <property type="term" value="F:histidine phosphotransfer kinase activity"/>
    <property type="evidence" value="ECO:0007669"/>
    <property type="project" value="TreeGrafter"/>
</dbReference>
<organism evidence="11 12">
    <name type="scientific">Trichosporon asahii var. asahii (strain ATCC 90039 / CBS 2479 / JCM 2466 / KCTC 7840 / NBRC 103889/ NCYC 2677 / UAMH 7654)</name>
    <name type="common">Yeast</name>
    <dbReference type="NCBI Taxonomy" id="1186058"/>
    <lineage>
        <taxon>Eukaryota</taxon>
        <taxon>Fungi</taxon>
        <taxon>Dikarya</taxon>
        <taxon>Basidiomycota</taxon>
        <taxon>Agaricomycotina</taxon>
        <taxon>Tremellomycetes</taxon>
        <taxon>Trichosporonales</taxon>
        <taxon>Trichosporonaceae</taxon>
        <taxon>Trichosporon</taxon>
    </lineage>
</organism>
<feature type="domain" description="Histidine kinase" evidence="9">
    <location>
        <begin position="777"/>
        <end position="1087"/>
    </location>
</feature>
<keyword evidence="4" id="KW-0808">Transferase</keyword>
<evidence type="ECO:0000256" key="1">
    <source>
        <dbReference type="ARBA" id="ARBA00000085"/>
    </source>
</evidence>
<dbReference type="Proteomes" id="UP000002748">
    <property type="component" value="Unassembled WGS sequence"/>
</dbReference>
<dbReference type="InterPro" id="IPR001789">
    <property type="entry name" value="Sig_transdc_resp-reg_receiver"/>
</dbReference>
<feature type="compositionally biased region" description="Low complexity" evidence="7">
    <location>
        <begin position="1265"/>
        <end position="1301"/>
    </location>
</feature>
<feature type="region of interest" description="Disordered" evidence="7">
    <location>
        <begin position="1255"/>
        <end position="1301"/>
    </location>
</feature>
<feature type="region of interest" description="Disordered" evidence="7">
    <location>
        <begin position="206"/>
        <end position="240"/>
    </location>
</feature>
<dbReference type="InterPro" id="IPR029016">
    <property type="entry name" value="GAF-like_dom_sf"/>
</dbReference>
<feature type="modified residue" description="4-aspartylphosphate" evidence="6">
    <location>
        <position position="1384"/>
    </location>
</feature>
<dbReference type="PANTHER" id="PTHR43047:SF72">
    <property type="entry name" value="OSMOSENSING HISTIDINE PROTEIN KINASE SLN1"/>
    <property type="match status" value="1"/>
</dbReference>
<dbReference type="PANTHER" id="PTHR43047">
    <property type="entry name" value="TWO-COMPONENT HISTIDINE PROTEIN KINASE"/>
    <property type="match status" value="1"/>
</dbReference>
<dbReference type="PROSITE" id="PS50110">
    <property type="entry name" value="RESPONSE_REGULATORY"/>
    <property type="match status" value="1"/>
</dbReference>
<dbReference type="HOGENOM" id="CLU_243147_0_0_1"/>
<feature type="region of interest" description="Disordered" evidence="7">
    <location>
        <begin position="163"/>
        <end position="194"/>
    </location>
</feature>
<dbReference type="InterPro" id="IPR005467">
    <property type="entry name" value="His_kinase_dom"/>
</dbReference>
<dbReference type="InterPro" id="IPR011006">
    <property type="entry name" value="CheY-like_superfamily"/>
</dbReference>
<feature type="compositionally biased region" description="Low complexity" evidence="7">
    <location>
        <begin position="83"/>
        <end position="94"/>
    </location>
</feature>
<dbReference type="GO" id="GO:0000155">
    <property type="term" value="F:phosphorelay sensor kinase activity"/>
    <property type="evidence" value="ECO:0007669"/>
    <property type="project" value="InterPro"/>
</dbReference>
<feature type="region of interest" description="Disordered" evidence="7">
    <location>
        <begin position="61"/>
        <end position="96"/>
    </location>
</feature>
<feature type="transmembrane region" description="Helical" evidence="8">
    <location>
        <begin position="710"/>
        <end position="731"/>
    </location>
</feature>
<dbReference type="CDD" id="cd17546">
    <property type="entry name" value="REC_hyHK_CKI1_RcsC-like"/>
    <property type="match status" value="1"/>
</dbReference>
<dbReference type="Pfam" id="PF00072">
    <property type="entry name" value="Response_reg"/>
    <property type="match status" value="1"/>
</dbReference>
<feature type="transmembrane region" description="Helical" evidence="8">
    <location>
        <begin position="743"/>
        <end position="762"/>
    </location>
</feature>
<dbReference type="GeneID" id="25985485"/>
<evidence type="ECO:0000256" key="3">
    <source>
        <dbReference type="ARBA" id="ARBA00022553"/>
    </source>
</evidence>
<accession>J4UCZ2</accession>
<gene>
    <name evidence="11" type="ORF">A1Q1_01971</name>
</gene>
<dbReference type="OrthoDB" id="21225at2759"/>
<evidence type="ECO:0000313" key="12">
    <source>
        <dbReference type="Proteomes" id="UP000002748"/>
    </source>
</evidence>
<feature type="compositionally biased region" description="Polar residues" evidence="7">
    <location>
        <begin position="181"/>
        <end position="194"/>
    </location>
</feature>
<dbReference type="VEuPathDB" id="FungiDB:A1Q1_01971"/>
<evidence type="ECO:0000256" key="2">
    <source>
        <dbReference type="ARBA" id="ARBA00012438"/>
    </source>
</evidence>
<dbReference type="SMART" id="SM00448">
    <property type="entry name" value="REC"/>
    <property type="match status" value="1"/>
</dbReference>